<dbReference type="GO" id="GO:0008839">
    <property type="term" value="F:4-hydroxy-tetrahydrodipicolinate reductase"/>
    <property type="evidence" value="ECO:0007669"/>
    <property type="project" value="UniProtKB-EC"/>
</dbReference>
<comment type="catalytic activity">
    <reaction evidence="10">
        <text>(S)-2,3,4,5-tetrahydrodipicolinate + NADP(+) + H2O = (2S,4S)-4-hydroxy-2,3,4,5-tetrahydrodipicolinate + NADPH + H(+)</text>
        <dbReference type="Rhea" id="RHEA:35331"/>
        <dbReference type="ChEBI" id="CHEBI:15377"/>
        <dbReference type="ChEBI" id="CHEBI:15378"/>
        <dbReference type="ChEBI" id="CHEBI:16845"/>
        <dbReference type="ChEBI" id="CHEBI:57783"/>
        <dbReference type="ChEBI" id="CHEBI:58349"/>
        <dbReference type="ChEBI" id="CHEBI:67139"/>
        <dbReference type="EC" id="1.17.1.8"/>
    </reaction>
</comment>
<dbReference type="Pfam" id="PF01113">
    <property type="entry name" value="DapB_N"/>
    <property type="match status" value="1"/>
</dbReference>
<keyword evidence="2" id="KW-0028">Amino-acid biosynthesis</keyword>
<comment type="catalytic activity">
    <reaction evidence="11">
        <text>(S)-2,3,4,5-tetrahydrodipicolinate + NAD(+) + H2O = (2S,4S)-4-hydroxy-2,3,4,5-tetrahydrodipicolinate + NADH + H(+)</text>
        <dbReference type="Rhea" id="RHEA:35323"/>
        <dbReference type="ChEBI" id="CHEBI:15377"/>
        <dbReference type="ChEBI" id="CHEBI:15378"/>
        <dbReference type="ChEBI" id="CHEBI:16845"/>
        <dbReference type="ChEBI" id="CHEBI:57540"/>
        <dbReference type="ChEBI" id="CHEBI:57945"/>
        <dbReference type="ChEBI" id="CHEBI:67139"/>
        <dbReference type="EC" id="1.17.1.8"/>
    </reaction>
</comment>
<feature type="domain" description="Dihydrodipicolinate reductase N-terminal" evidence="13">
    <location>
        <begin position="1"/>
        <end position="103"/>
    </location>
</feature>
<evidence type="ECO:0000256" key="2">
    <source>
        <dbReference type="ARBA" id="ARBA00022605"/>
    </source>
</evidence>
<organism evidence="15 16">
    <name type="scientific">Echinicola arenosa</name>
    <dbReference type="NCBI Taxonomy" id="2774144"/>
    <lineage>
        <taxon>Bacteria</taxon>
        <taxon>Pseudomonadati</taxon>
        <taxon>Bacteroidota</taxon>
        <taxon>Cytophagia</taxon>
        <taxon>Cytophagales</taxon>
        <taxon>Cyclobacteriaceae</taxon>
        <taxon>Echinicola</taxon>
    </lineage>
</organism>
<dbReference type="Gene3D" id="3.40.50.720">
    <property type="entry name" value="NAD(P)-binding Rossmann-like Domain"/>
    <property type="match status" value="1"/>
</dbReference>
<accession>A0ABR9AHY0</accession>
<dbReference type="PANTHER" id="PTHR20836:SF0">
    <property type="entry name" value="4-HYDROXY-TETRAHYDRODIPICOLINATE REDUCTASE 1, CHLOROPLASTIC-RELATED"/>
    <property type="match status" value="1"/>
</dbReference>
<sequence length="240" mass="26787">MNILILGYGKMGKIISEIAQERGHTIVGKIDESNINLLDELDTNKIDVAIEFSQPDAAVKNLSWAIKNQIPVVCGTTGWLGKKPEIERLTLSNGSAFFYASNYSIGVNMFFKVSRFLAKMMNDQPDYAVKMEEIHHTEKKDAPSGTAITLAEDIIDRVNRVKRWDLDTDTDGNEHSLPITAKRIDPAPGTHIVTYHSEIDDIEIKHTAHSRKGFALGAVLVAEWIKDKKGVLSMDDFLSF</sequence>
<evidence type="ECO:0000313" key="15">
    <source>
        <dbReference type="EMBL" id="MBD8487550.1"/>
    </source>
</evidence>
<evidence type="ECO:0000256" key="8">
    <source>
        <dbReference type="ARBA" id="ARBA00037922"/>
    </source>
</evidence>
<dbReference type="Pfam" id="PF05173">
    <property type="entry name" value="DapB_C"/>
    <property type="match status" value="1"/>
</dbReference>
<dbReference type="CDD" id="cd02274">
    <property type="entry name" value="DHDPR_N"/>
    <property type="match status" value="1"/>
</dbReference>
<protein>
    <recommendedName>
        <fullName evidence="9 12">4-hydroxy-tetrahydrodipicolinate reductase</fullName>
        <ecNumber evidence="9 12">1.17.1.8</ecNumber>
    </recommendedName>
</protein>
<keyword evidence="16" id="KW-1185">Reference proteome</keyword>
<evidence type="ECO:0000256" key="12">
    <source>
        <dbReference type="NCBIfam" id="TIGR00036"/>
    </source>
</evidence>
<evidence type="ECO:0000313" key="16">
    <source>
        <dbReference type="Proteomes" id="UP000647133"/>
    </source>
</evidence>
<evidence type="ECO:0000259" key="13">
    <source>
        <dbReference type="Pfam" id="PF01113"/>
    </source>
</evidence>
<dbReference type="EMBL" id="JACYTQ010000001">
    <property type="protein sequence ID" value="MBD8487550.1"/>
    <property type="molecule type" value="Genomic_DNA"/>
</dbReference>
<dbReference type="Proteomes" id="UP000647133">
    <property type="component" value="Unassembled WGS sequence"/>
</dbReference>
<evidence type="ECO:0000256" key="7">
    <source>
        <dbReference type="ARBA" id="ARBA00023154"/>
    </source>
</evidence>
<feature type="domain" description="Dihydrodipicolinate reductase C-terminal" evidence="14">
    <location>
        <begin position="106"/>
        <end position="238"/>
    </location>
</feature>
<proteinExistence type="inferred from homology"/>
<dbReference type="InterPro" id="IPR000846">
    <property type="entry name" value="DapB_N"/>
</dbReference>
<dbReference type="InterPro" id="IPR036291">
    <property type="entry name" value="NAD(P)-bd_dom_sf"/>
</dbReference>
<evidence type="ECO:0000256" key="3">
    <source>
        <dbReference type="ARBA" id="ARBA00022857"/>
    </source>
</evidence>
<evidence type="ECO:0000256" key="5">
    <source>
        <dbReference type="ARBA" id="ARBA00023002"/>
    </source>
</evidence>
<dbReference type="SUPFAM" id="SSF51735">
    <property type="entry name" value="NAD(P)-binding Rossmann-fold domains"/>
    <property type="match status" value="1"/>
</dbReference>
<comment type="similarity">
    <text evidence="1">Belongs to the DapB family.</text>
</comment>
<evidence type="ECO:0000256" key="11">
    <source>
        <dbReference type="ARBA" id="ARBA00049396"/>
    </source>
</evidence>
<keyword evidence="7" id="KW-0457">Lysine biosynthesis</keyword>
<evidence type="ECO:0000256" key="1">
    <source>
        <dbReference type="ARBA" id="ARBA00006642"/>
    </source>
</evidence>
<dbReference type="SUPFAM" id="SSF55347">
    <property type="entry name" value="Glyceraldehyde-3-phosphate dehydrogenase-like, C-terminal domain"/>
    <property type="match status" value="1"/>
</dbReference>
<evidence type="ECO:0000256" key="4">
    <source>
        <dbReference type="ARBA" id="ARBA00022915"/>
    </source>
</evidence>
<dbReference type="NCBIfam" id="TIGR00036">
    <property type="entry name" value="dapB"/>
    <property type="match status" value="1"/>
</dbReference>
<evidence type="ECO:0000256" key="10">
    <source>
        <dbReference type="ARBA" id="ARBA00049080"/>
    </source>
</evidence>
<dbReference type="Gene3D" id="3.30.360.10">
    <property type="entry name" value="Dihydrodipicolinate Reductase, domain 2"/>
    <property type="match status" value="1"/>
</dbReference>
<reference evidence="15 16" key="1">
    <citation type="submission" date="2020-09" db="EMBL/GenBank/DDBJ databases">
        <title>Echinicola sp. CAU 1574 isolated from sand of Sido Beach.</title>
        <authorList>
            <person name="Kim W."/>
        </authorList>
    </citation>
    <scope>NUCLEOTIDE SEQUENCE [LARGE SCALE GENOMIC DNA]</scope>
    <source>
        <strain evidence="15 16">CAU 1574</strain>
    </source>
</reference>
<name>A0ABR9AHY0_9BACT</name>
<comment type="caution">
    <text evidence="15">The sequence shown here is derived from an EMBL/GenBank/DDBJ whole genome shotgun (WGS) entry which is preliminary data.</text>
</comment>
<evidence type="ECO:0000256" key="9">
    <source>
        <dbReference type="ARBA" id="ARBA00038983"/>
    </source>
</evidence>
<comment type="pathway">
    <text evidence="8">Amino-acid biosynthesis; L-lysine biosynthesis via DAP pathway; (S)-tetrahydrodipicolinate from L-aspartate: step 4/4.</text>
</comment>
<keyword evidence="4" id="KW-0220">Diaminopimelate biosynthesis</keyword>
<evidence type="ECO:0000259" key="14">
    <source>
        <dbReference type="Pfam" id="PF05173"/>
    </source>
</evidence>
<dbReference type="PIRSF" id="PIRSF000161">
    <property type="entry name" value="DHPR"/>
    <property type="match status" value="1"/>
</dbReference>
<keyword evidence="6" id="KW-0520">NAD</keyword>
<dbReference type="PANTHER" id="PTHR20836">
    <property type="entry name" value="DIHYDRODIPICOLINATE REDUCTASE"/>
    <property type="match status" value="1"/>
</dbReference>
<gene>
    <name evidence="15" type="primary">dapB</name>
    <name evidence="15" type="ORF">IFO69_02205</name>
</gene>
<evidence type="ECO:0000256" key="6">
    <source>
        <dbReference type="ARBA" id="ARBA00023027"/>
    </source>
</evidence>
<dbReference type="RefSeq" id="WP_192007581.1">
    <property type="nucleotide sequence ID" value="NZ_JACYTQ010000001.1"/>
</dbReference>
<keyword evidence="5 15" id="KW-0560">Oxidoreductase</keyword>
<dbReference type="InterPro" id="IPR023940">
    <property type="entry name" value="DHDPR_bac"/>
</dbReference>
<keyword evidence="3" id="KW-0521">NADP</keyword>
<dbReference type="InterPro" id="IPR022663">
    <property type="entry name" value="DapB_C"/>
</dbReference>
<dbReference type="EC" id="1.17.1.8" evidence="9 12"/>